<keyword evidence="10" id="KW-0739">Sodium transport</keyword>
<dbReference type="AlphaFoldDB" id="A0A7R8W9D2"/>
<evidence type="ECO:0000256" key="1">
    <source>
        <dbReference type="ARBA" id="ARBA00004651"/>
    </source>
</evidence>
<protein>
    <submittedName>
        <fullName evidence="12">Uncharacterized protein</fullName>
    </submittedName>
</protein>
<reference evidence="12" key="1">
    <citation type="submission" date="2020-11" db="EMBL/GenBank/DDBJ databases">
        <authorList>
            <person name="Tran Van P."/>
        </authorList>
    </citation>
    <scope>NUCLEOTIDE SEQUENCE</scope>
</reference>
<name>A0A7R8W9D2_9CRUS</name>
<keyword evidence="3" id="KW-0813">Transport</keyword>
<evidence type="ECO:0000256" key="3">
    <source>
        <dbReference type="ARBA" id="ARBA00022448"/>
    </source>
</evidence>
<dbReference type="GO" id="GO:0005886">
    <property type="term" value="C:plasma membrane"/>
    <property type="evidence" value="ECO:0007669"/>
    <property type="project" value="UniProtKB-SubCell"/>
</dbReference>
<keyword evidence="4" id="KW-1003">Cell membrane</keyword>
<evidence type="ECO:0000256" key="8">
    <source>
        <dbReference type="ARBA" id="ARBA00023065"/>
    </source>
</evidence>
<keyword evidence="7" id="KW-0915">Sodium</keyword>
<sequence>MTETKVKATLSNLDYGVFLGSLVIALAIGIYQAWKGRSRSQKELLVSSEGIHLFPITLSLIATYLSAILLLGVRILGSTLYVLQMTLYMGTALYAPVIAVSAVTDMPEWIAIIVAGGICTFYTAIGGLRAVVWTDAFQVGVMLLGVVTIIVYGVIDVGGLSEVWRIAGENHRATFFNWSLDPFERHAFIWVFLNVTTGWMLVHGGNQSSVQRYSSLRTLREAKWAVLLNIPGVICLVSLACFSGVVIFSNYAGCDPLKAGFISKKDQIIPYYVLDKLGHLKAVPGIFLACLFSGALSTLSSGLNSLAAVTWQDALQFAPFAKKMSDNAAKNTIKIISLVFGIIAILFALYAGRLGSVLQVTVTVTGVIGAPLWVLMFTSVIFPFVNTTGVVVGTLSSLMASCFLGFGSYAVHVPSPEILPTSIDECVANVTLAEPAISTLLSLEDDELGWKNIFRISYLLYQLIGMAVGLVVTIVVSLCLRGFVLDTTDPALVHGWSISLFQKLGFGASRRSYDFGHEISTNLSPHHKRQSTLSTVVLVSPQSQSSFSGAGEKAM</sequence>
<dbReference type="Pfam" id="PF00474">
    <property type="entry name" value="SSF"/>
    <property type="match status" value="1"/>
</dbReference>
<dbReference type="EMBL" id="OB660435">
    <property type="protein sequence ID" value="CAD7224761.1"/>
    <property type="molecule type" value="Genomic_DNA"/>
</dbReference>
<dbReference type="OrthoDB" id="6352050at2759"/>
<dbReference type="Gene3D" id="1.20.1730.10">
    <property type="entry name" value="Sodium/glucose cotransporter"/>
    <property type="match status" value="1"/>
</dbReference>
<evidence type="ECO:0000256" key="7">
    <source>
        <dbReference type="ARBA" id="ARBA00023053"/>
    </source>
</evidence>
<gene>
    <name evidence="12" type="ORF">CTOB1V02_LOCUS2714</name>
</gene>
<comment type="subcellular location">
    <subcellularLocation>
        <location evidence="1">Cell membrane</location>
        <topology evidence="1">Multi-pass membrane protein</topology>
    </subcellularLocation>
</comment>
<dbReference type="PANTHER" id="PTHR42985:SF40">
    <property type="entry name" value="LD47995P-RELATED"/>
    <property type="match status" value="1"/>
</dbReference>
<dbReference type="InterPro" id="IPR038377">
    <property type="entry name" value="Na/Glc_symporter_sf"/>
</dbReference>
<proteinExistence type="inferred from homology"/>
<evidence type="ECO:0000256" key="5">
    <source>
        <dbReference type="ARBA" id="ARBA00022692"/>
    </source>
</evidence>
<evidence type="ECO:0000256" key="9">
    <source>
        <dbReference type="ARBA" id="ARBA00023136"/>
    </source>
</evidence>
<evidence type="ECO:0000256" key="11">
    <source>
        <dbReference type="RuleBase" id="RU362091"/>
    </source>
</evidence>
<keyword evidence="5" id="KW-0812">Transmembrane</keyword>
<dbReference type="InterPro" id="IPR051163">
    <property type="entry name" value="Sodium:Solute_Symporter_SSF"/>
</dbReference>
<evidence type="ECO:0000256" key="2">
    <source>
        <dbReference type="ARBA" id="ARBA00006434"/>
    </source>
</evidence>
<dbReference type="GO" id="GO:0006814">
    <property type="term" value="P:sodium ion transport"/>
    <property type="evidence" value="ECO:0007669"/>
    <property type="project" value="UniProtKB-KW"/>
</dbReference>
<evidence type="ECO:0000256" key="4">
    <source>
        <dbReference type="ARBA" id="ARBA00022475"/>
    </source>
</evidence>
<accession>A0A7R8W9D2</accession>
<evidence type="ECO:0000256" key="10">
    <source>
        <dbReference type="ARBA" id="ARBA00023201"/>
    </source>
</evidence>
<dbReference type="PANTHER" id="PTHR42985">
    <property type="entry name" value="SODIUM-COUPLED MONOCARBOXYLATE TRANSPORTER"/>
    <property type="match status" value="1"/>
</dbReference>
<dbReference type="GO" id="GO:0015293">
    <property type="term" value="F:symporter activity"/>
    <property type="evidence" value="ECO:0007669"/>
    <property type="project" value="TreeGrafter"/>
</dbReference>
<keyword evidence="6" id="KW-1133">Transmembrane helix</keyword>
<keyword evidence="9" id="KW-0472">Membrane</keyword>
<evidence type="ECO:0000313" key="12">
    <source>
        <dbReference type="EMBL" id="CAD7224761.1"/>
    </source>
</evidence>
<organism evidence="12">
    <name type="scientific">Cyprideis torosa</name>
    <dbReference type="NCBI Taxonomy" id="163714"/>
    <lineage>
        <taxon>Eukaryota</taxon>
        <taxon>Metazoa</taxon>
        <taxon>Ecdysozoa</taxon>
        <taxon>Arthropoda</taxon>
        <taxon>Crustacea</taxon>
        <taxon>Oligostraca</taxon>
        <taxon>Ostracoda</taxon>
        <taxon>Podocopa</taxon>
        <taxon>Podocopida</taxon>
        <taxon>Cytherocopina</taxon>
        <taxon>Cytheroidea</taxon>
        <taxon>Cytherideidae</taxon>
        <taxon>Cyprideis</taxon>
    </lineage>
</organism>
<dbReference type="PROSITE" id="PS50283">
    <property type="entry name" value="NA_SOLUT_SYMP_3"/>
    <property type="match status" value="2"/>
</dbReference>
<dbReference type="InterPro" id="IPR001734">
    <property type="entry name" value="Na/solute_symporter"/>
</dbReference>
<comment type="similarity">
    <text evidence="2 11">Belongs to the sodium:solute symporter (SSF) (TC 2.A.21) family.</text>
</comment>
<evidence type="ECO:0000256" key="6">
    <source>
        <dbReference type="ARBA" id="ARBA00022989"/>
    </source>
</evidence>
<keyword evidence="8" id="KW-0406">Ion transport</keyword>